<keyword evidence="5" id="KW-0938">Abscisic acid signaling pathway</keyword>
<keyword evidence="7" id="KW-0539">Nucleus</keyword>
<reference evidence="9 10" key="1">
    <citation type="submission" date="2024-03" db="EMBL/GenBank/DDBJ databases">
        <authorList>
            <person name="Gkanogiannis A."/>
            <person name="Becerra Lopez-Lavalle L."/>
        </authorList>
    </citation>
    <scope>NUCLEOTIDE SEQUENCE [LARGE SCALE GENOMIC DNA]</scope>
</reference>
<dbReference type="Gene3D" id="3.30.530.20">
    <property type="match status" value="1"/>
</dbReference>
<accession>A0ABP0Z276</accession>
<dbReference type="EMBL" id="OZ021741">
    <property type="protein sequence ID" value="CAK9326277.1"/>
    <property type="molecule type" value="Genomic_DNA"/>
</dbReference>
<proteinExistence type="inferred from homology"/>
<keyword evidence="6" id="KW-0675">Receptor</keyword>
<keyword evidence="10" id="KW-1185">Reference proteome</keyword>
<evidence type="ECO:0000256" key="8">
    <source>
        <dbReference type="ARBA" id="ARBA00023272"/>
    </source>
</evidence>
<sequence>MAKWNCNSYQVQTKGLQVANPTCNSRQPQQLKVTLPSKLNMPSSLQFYRYTATNPTTAFNCHRAAVSPKNQFLPPPCAVTDHKHAVASDQCSSVVVQTIDAPVAVVWSLVRRFDNPQTYKQFLKSCRIVDGDGETVGTVREVHVVSGLPALSSKERLEILDDEKHVMSFSVVGGDHRLKNYRSVTSLHVAPGGGGSVVVESYVVDVPPGNTKEETCVFVNTIVGCNLQSLARLSENIAKSKTKSI</sequence>
<dbReference type="SUPFAM" id="SSF55961">
    <property type="entry name" value="Bet v1-like"/>
    <property type="match status" value="1"/>
</dbReference>
<dbReference type="Proteomes" id="UP001642487">
    <property type="component" value="Chromosome 7"/>
</dbReference>
<evidence type="ECO:0000256" key="7">
    <source>
        <dbReference type="ARBA" id="ARBA00023242"/>
    </source>
</evidence>
<name>A0ABP0Z276_9ROSI</name>
<evidence type="ECO:0000256" key="3">
    <source>
        <dbReference type="ARBA" id="ARBA00008594"/>
    </source>
</evidence>
<keyword evidence="8" id="KW-0650">Protein phosphatase inhibitor</keyword>
<evidence type="ECO:0000313" key="10">
    <source>
        <dbReference type="Proteomes" id="UP001642487"/>
    </source>
</evidence>
<evidence type="ECO:0000256" key="1">
    <source>
        <dbReference type="ARBA" id="ARBA00004123"/>
    </source>
</evidence>
<dbReference type="PANTHER" id="PTHR31213:SF119">
    <property type="entry name" value="ABSCISIC ACID RECEPTOR PYL4"/>
    <property type="match status" value="1"/>
</dbReference>
<evidence type="ECO:0008006" key="11">
    <source>
        <dbReference type="Google" id="ProtNLM"/>
    </source>
</evidence>
<dbReference type="PANTHER" id="PTHR31213">
    <property type="entry name" value="OS08G0374000 PROTEIN-RELATED"/>
    <property type="match status" value="1"/>
</dbReference>
<comment type="similarity">
    <text evidence="3">Belongs to the PYR/PYL/RCAR abscisic acid intracellular receptor family.</text>
</comment>
<dbReference type="InterPro" id="IPR050279">
    <property type="entry name" value="Plant_def-hormone_signal"/>
</dbReference>
<evidence type="ECO:0000256" key="6">
    <source>
        <dbReference type="ARBA" id="ARBA00023170"/>
    </source>
</evidence>
<evidence type="ECO:0000256" key="2">
    <source>
        <dbReference type="ARBA" id="ARBA00004496"/>
    </source>
</evidence>
<evidence type="ECO:0000256" key="5">
    <source>
        <dbReference type="ARBA" id="ARBA00022682"/>
    </source>
</evidence>
<evidence type="ECO:0000256" key="4">
    <source>
        <dbReference type="ARBA" id="ARBA00022490"/>
    </source>
</evidence>
<evidence type="ECO:0000313" key="9">
    <source>
        <dbReference type="EMBL" id="CAK9326277.1"/>
    </source>
</evidence>
<dbReference type="Pfam" id="PF10604">
    <property type="entry name" value="Polyketide_cyc2"/>
    <property type="match status" value="1"/>
</dbReference>
<dbReference type="InterPro" id="IPR019587">
    <property type="entry name" value="Polyketide_cyclase/dehydratase"/>
</dbReference>
<dbReference type="InterPro" id="IPR023393">
    <property type="entry name" value="START-like_dom_sf"/>
</dbReference>
<organism evidence="9 10">
    <name type="scientific">Citrullus colocynthis</name>
    <name type="common">colocynth</name>
    <dbReference type="NCBI Taxonomy" id="252529"/>
    <lineage>
        <taxon>Eukaryota</taxon>
        <taxon>Viridiplantae</taxon>
        <taxon>Streptophyta</taxon>
        <taxon>Embryophyta</taxon>
        <taxon>Tracheophyta</taxon>
        <taxon>Spermatophyta</taxon>
        <taxon>Magnoliopsida</taxon>
        <taxon>eudicotyledons</taxon>
        <taxon>Gunneridae</taxon>
        <taxon>Pentapetalae</taxon>
        <taxon>rosids</taxon>
        <taxon>fabids</taxon>
        <taxon>Cucurbitales</taxon>
        <taxon>Cucurbitaceae</taxon>
        <taxon>Benincaseae</taxon>
        <taxon>Citrullus</taxon>
    </lineage>
</organism>
<gene>
    <name evidence="9" type="ORF">CITCOLO1_LOCUS18619</name>
</gene>
<comment type="subcellular location">
    <subcellularLocation>
        <location evidence="2">Cytoplasm</location>
    </subcellularLocation>
    <subcellularLocation>
        <location evidence="1">Nucleus</location>
    </subcellularLocation>
</comment>
<protein>
    <recommendedName>
        <fullName evidence="11">Abscisic acid receptor PYL4</fullName>
    </recommendedName>
</protein>
<keyword evidence="4" id="KW-0963">Cytoplasm</keyword>
<dbReference type="CDD" id="cd07821">
    <property type="entry name" value="PYR_PYL_RCAR_like"/>
    <property type="match status" value="1"/>
</dbReference>